<dbReference type="Pfam" id="PF01541">
    <property type="entry name" value="GIY-YIG"/>
    <property type="match status" value="1"/>
</dbReference>
<name>A0A6C0H088_9ZZZZ</name>
<dbReference type="InterPro" id="IPR000305">
    <property type="entry name" value="GIY-YIG_endonuc"/>
</dbReference>
<dbReference type="SUPFAM" id="SSF82771">
    <property type="entry name" value="GIY-YIG endonuclease"/>
    <property type="match status" value="1"/>
</dbReference>
<dbReference type="PANTHER" id="PTHR20208:SF13">
    <property type="entry name" value="STRUCTURE-SPECIFIC ENDONUCLEASE SUBUNIT SLX1"/>
    <property type="match status" value="1"/>
</dbReference>
<evidence type="ECO:0000259" key="1">
    <source>
        <dbReference type="PROSITE" id="PS50164"/>
    </source>
</evidence>
<accession>A0A6C0H088</accession>
<sequence length="114" mass="13395">MNQNYIIYLLINSNHNKTYIGITNNQIRRIRQHNGEITGGAKYTTSNKQNGEWQYYGWIKSKDSILIKNRALSIEKKIKIKSKKSKGSPIERRINAINILLLENNDLEFMIYNH</sequence>
<protein>
    <recommendedName>
        <fullName evidence="1">GIY-YIG domain-containing protein</fullName>
    </recommendedName>
</protein>
<organism evidence="2">
    <name type="scientific">viral metagenome</name>
    <dbReference type="NCBI Taxonomy" id="1070528"/>
    <lineage>
        <taxon>unclassified sequences</taxon>
        <taxon>metagenomes</taxon>
        <taxon>organismal metagenomes</taxon>
    </lineage>
</organism>
<dbReference type="InterPro" id="IPR035901">
    <property type="entry name" value="GIY-YIG_endonuc_sf"/>
</dbReference>
<proteinExistence type="predicted"/>
<reference evidence="2" key="1">
    <citation type="journal article" date="2020" name="Nature">
        <title>Giant virus diversity and host interactions through global metagenomics.</title>
        <authorList>
            <person name="Schulz F."/>
            <person name="Roux S."/>
            <person name="Paez-Espino D."/>
            <person name="Jungbluth S."/>
            <person name="Walsh D.A."/>
            <person name="Denef V.J."/>
            <person name="McMahon K.D."/>
            <person name="Konstantinidis K.T."/>
            <person name="Eloe-Fadrosh E.A."/>
            <person name="Kyrpides N.C."/>
            <person name="Woyke T."/>
        </authorList>
    </citation>
    <scope>NUCLEOTIDE SEQUENCE</scope>
    <source>
        <strain evidence="2">GVMAG-M-3300023179-4</strain>
    </source>
</reference>
<dbReference type="PANTHER" id="PTHR20208">
    <property type="entry name" value="STRUCTURE-SPECIFIC ENDONUCLEASE SUBUNIT SLX1"/>
    <property type="match status" value="1"/>
</dbReference>
<dbReference type="PROSITE" id="PS50164">
    <property type="entry name" value="GIY_YIG"/>
    <property type="match status" value="1"/>
</dbReference>
<feature type="domain" description="GIY-YIG" evidence="1">
    <location>
        <begin position="3"/>
        <end position="88"/>
    </location>
</feature>
<dbReference type="Gene3D" id="3.40.1440.10">
    <property type="entry name" value="GIY-YIG endonuclease"/>
    <property type="match status" value="1"/>
</dbReference>
<dbReference type="InterPro" id="IPR050381">
    <property type="entry name" value="SLX1_endonuclease"/>
</dbReference>
<evidence type="ECO:0000313" key="2">
    <source>
        <dbReference type="EMBL" id="QHT73932.1"/>
    </source>
</evidence>
<dbReference type="EMBL" id="MN739834">
    <property type="protein sequence ID" value="QHT73932.1"/>
    <property type="molecule type" value="Genomic_DNA"/>
</dbReference>
<dbReference type="AlphaFoldDB" id="A0A6C0H088"/>